<feature type="compositionally biased region" description="Basic and acidic residues" evidence="1">
    <location>
        <begin position="96"/>
        <end position="109"/>
    </location>
</feature>
<evidence type="ECO:0000313" key="3">
    <source>
        <dbReference type="EMBL" id="CAI9087029.1"/>
    </source>
</evidence>
<evidence type="ECO:0000313" key="4">
    <source>
        <dbReference type="Proteomes" id="UP001161247"/>
    </source>
</evidence>
<dbReference type="Proteomes" id="UP001161247">
    <property type="component" value="Unassembled WGS sequence"/>
</dbReference>
<feature type="transmembrane region" description="Helical" evidence="2">
    <location>
        <begin position="722"/>
        <end position="740"/>
    </location>
</feature>
<feature type="transmembrane region" description="Helical" evidence="2">
    <location>
        <begin position="691"/>
        <end position="710"/>
    </location>
</feature>
<gene>
    <name evidence="3" type="ORF">OLC1_LOCUS24971</name>
</gene>
<keyword evidence="2" id="KW-0812">Transmembrane</keyword>
<dbReference type="PANTHER" id="PTHR38937:SF2">
    <property type="entry name" value="MEMBRANE PROTEIN OF ER BODY-LIKE PROTEIN ISOFORM X1"/>
    <property type="match status" value="1"/>
</dbReference>
<dbReference type="PANTHER" id="PTHR38937">
    <property type="entry name" value="MEMBRANE PROTEIN OF ER BODY-LIKE PROTEIN"/>
    <property type="match status" value="1"/>
</dbReference>
<proteinExistence type="predicted"/>
<name>A0AAV1BUN9_OLDCO</name>
<feature type="compositionally biased region" description="Basic and acidic residues" evidence="1">
    <location>
        <begin position="233"/>
        <end position="243"/>
    </location>
</feature>
<accession>A0AAV1BUN9</accession>
<dbReference type="AlphaFoldDB" id="A0AAV1BUN9"/>
<feature type="transmembrane region" description="Helical" evidence="2">
    <location>
        <begin position="650"/>
        <end position="671"/>
    </location>
</feature>
<feature type="region of interest" description="Disordered" evidence="1">
    <location>
        <begin position="233"/>
        <end position="259"/>
    </location>
</feature>
<feature type="region of interest" description="Disordered" evidence="1">
    <location>
        <begin position="96"/>
        <end position="160"/>
    </location>
</feature>
<sequence length="779" mass="84805">MEREEQLGRWDLQKEEPFFTLGQSKSRFEQNGEDPFVVSIGGIGIYAENNANNHHNVIPVAAAAVDDDKIKVVVDQEGKEEKLAGVTQVEVDEIHHHRSGKVEAADDPTKSNAFASSSVYYDPNEGSKSNSTHCREQHARRKPGDTKDSNSASLQHSEILPKYDGTIISSSKSVGNNDESEDFDLINGSDAGIEVDLENLLGKQNTHDLYCPNCNSCITRRVILKKRKRKVRVTSEDGKRNKQEATVVGSSSGDLNSREIQSDVPTVEELVGNDYEHDERKPEIFRCLSCFSLFIPTGKGFTIFGMFPNKGENKALQKQPRSVSKNWISSIFRSHEKPISGDIDIRSGNALTTSTVSPLPSSSKLDAQAQSLGKQKDDLSHICELPGPGKSGIVYKSQNDVENSRDLTKEELVNGKETSRVGDKSESALGINTVASTNEHFEAVAGSHGSPSNIFISSDAIPVDGGELQENVMSVSTQDGRKLLISSRGNDSPTRKKVAMVQNSDLTMQTSSKGKDTVIVIEPNATVCEVATQQSRNMHISEDTGDSARSDMVTSVTEQRRANVRESYGIDIIKSLVYGGLIESIVSLGIVSSAAGGGTATLNILTLSLANLCGGVVLIFHNLKELKKEPMSDDHPIDRYQELLGRRENYLLHATVAILSFLIFGLIPPTAYTLSFQKTSYSSNARDLKMLASASSALGCILALATGKAYVQMPPKAYVKTIAEFILMGFMVSGICYLVGEQLDRLLHFQTTSDGLLGLPHTMTTSTGFNWATSSAKRE</sequence>
<protein>
    <submittedName>
        <fullName evidence="3">OLC1v1020992C1</fullName>
    </submittedName>
</protein>
<reference evidence="3" key="1">
    <citation type="submission" date="2023-03" db="EMBL/GenBank/DDBJ databases">
        <authorList>
            <person name="Julca I."/>
        </authorList>
    </citation>
    <scope>NUCLEOTIDE SEQUENCE</scope>
</reference>
<keyword evidence="2" id="KW-0472">Membrane</keyword>
<dbReference type="EMBL" id="CATKSE010000001">
    <property type="protein sequence ID" value="CAI9087029.1"/>
    <property type="molecule type" value="Genomic_DNA"/>
</dbReference>
<keyword evidence="2" id="KW-1133">Transmembrane helix</keyword>
<keyword evidence="4" id="KW-1185">Reference proteome</keyword>
<evidence type="ECO:0000256" key="2">
    <source>
        <dbReference type="SAM" id="Phobius"/>
    </source>
</evidence>
<evidence type="ECO:0000256" key="1">
    <source>
        <dbReference type="SAM" id="MobiDB-lite"/>
    </source>
</evidence>
<feature type="transmembrane region" description="Helical" evidence="2">
    <location>
        <begin position="602"/>
        <end position="623"/>
    </location>
</feature>
<feature type="compositionally biased region" description="Polar residues" evidence="1">
    <location>
        <begin position="110"/>
        <end position="119"/>
    </location>
</feature>
<organism evidence="3 4">
    <name type="scientific">Oldenlandia corymbosa var. corymbosa</name>
    <dbReference type="NCBI Taxonomy" id="529605"/>
    <lineage>
        <taxon>Eukaryota</taxon>
        <taxon>Viridiplantae</taxon>
        <taxon>Streptophyta</taxon>
        <taxon>Embryophyta</taxon>
        <taxon>Tracheophyta</taxon>
        <taxon>Spermatophyta</taxon>
        <taxon>Magnoliopsida</taxon>
        <taxon>eudicotyledons</taxon>
        <taxon>Gunneridae</taxon>
        <taxon>Pentapetalae</taxon>
        <taxon>asterids</taxon>
        <taxon>lamiids</taxon>
        <taxon>Gentianales</taxon>
        <taxon>Rubiaceae</taxon>
        <taxon>Rubioideae</taxon>
        <taxon>Spermacoceae</taxon>
        <taxon>Hedyotis-Oldenlandia complex</taxon>
        <taxon>Oldenlandia</taxon>
    </lineage>
</organism>
<dbReference type="InterPro" id="IPR052843">
    <property type="entry name" value="ER_body_metal_sequester"/>
</dbReference>
<comment type="caution">
    <text evidence="3">The sequence shown here is derived from an EMBL/GenBank/DDBJ whole genome shotgun (WGS) entry which is preliminary data.</text>
</comment>
<feature type="compositionally biased region" description="Basic and acidic residues" evidence="1">
    <location>
        <begin position="133"/>
        <end position="148"/>
    </location>
</feature>